<organism evidence="9 10">
    <name type="scientific">Lyngbya aestuarii BL J</name>
    <dbReference type="NCBI Taxonomy" id="1348334"/>
    <lineage>
        <taxon>Bacteria</taxon>
        <taxon>Bacillati</taxon>
        <taxon>Cyanobacteriota</taxon>
        <taxon>Cyanophyceae</taxon>
        <taxon>Oscillatoriophycideae</taxon>
        <taxon>Oscillatoriales</taxon>
        <taxon>Microcoleaceae</taxon>
        <taxon>Lyngbya</taxon>
    </lineage>
</organism>
<evidence type="ECO:0000256" key="1">
    <source>
        <dbReference type="ARBA" id="ARBA00000085"/>
    </source>
</evidence>
<dbReference type="PROSITE" id="PS50109">
    <property type="entry name" value="HIS_KIN"/>
    <property type="match status" value="1"/>
</dbReference>
<dbReference type="InterPro" id="IPR004358">
    <property type="entry name" value="Sig_transdc_His_kin-like_C"/>
</dbReference>
<evidence type="ECO:0000256" key="3">
    <source>
        <dbReference type="ARBA" id="ARBA00022553"/>
    </source>
</evidence>
<feature type="modified residue" description="4-aspartylphosphate" evidence="6">
    <location>
        <position position="54"/>
    </location>
</feature>
<dbReference type="InterPro" id="IPR011006">
    <property type="entry name" value="CheY-like_superfamily"/>
</dbReference>
<dbReference type="Pfam" id="PF02518">
    <property type="entry name" value="HATPase_c"/>
    <property type="match status" value="1"/>
</dbReference>
<keyword evidence="4 9" id="KW-0808">Transferase</keyword>
<keyword evidence="4 9" id="KW-0418">Kinase</keyword>
<dbReference type="PATRIC" id="fig|1348334.3.peg.4487"/>
<dbReference type="Gene3D" id="3.40.50.2300">
    <property type="match status" value="1"/>
</dbReference>
<evidence type="ECO:0000313" key="9">
    <source>
        <dbReference type="EMBL" id="ERT05432.1"/>
    </source>
</evidence>
<evidence type="ECO:0000259" key="7">
    <source>
        <dbReference type="PROSITE" id="PS50109"/>
    </source>
</evidence>
<dbReference type="FunFam" id="3.40.50.2300:FF:000444">
    <property type="entry name" value="Sensory transduction histidine kinase"/>
    <property type="match status" value="1"/>
</dbReference>
<dbReference type="Proteomes" id="UP000017127">
    <property type="component" value="Unassembled WGS sequence"/>
</dbReference>
<dbReference type="EMBL" id="AUZM01000058">
    <property type="protein sequence ID" value="ERT05432.1"/>
    <property type="molecule type" value="Genomic_DNA"/>
</dbReference>
<evidence type="ECO:0000256" key="4">
    <source>
        <dbReference type="ARBA" id="ARBA00022777"/>
    </source>
</evidence>
<keyword evidence="10" id="KW-1185">Reference proteome</keyword>
<dbReference type="InterPro" id="IPR001789">
    <property type="entry name" value="Sig_transdc_resp-reg_receiver"/>
</dbReference>
<keyword evidence="3 6" id="KW-0597">Phosphoprotein</keyword>
<evidence type="ECO:0000259" key="8">
    <source>
        <dbReference type="PROSITE" id="PS50110"/>
    </source>
</evidence>
<dbReference type="PRINTS" id="PR00344">
    <property type="entry name" value="BCTRLSENSOR"/>
</dbReference>
<comment type="caution">
    <text evidence="9">The sequence shown here is derived from an EMBL/GenBank/DDBJ whole genome shotgun (WGS) entry which is preliminary data.</text>
</comment>
<dbReference type="CDD" id="cd00082">
    <property type="entry name" value="HisKA"/>
    <property type="match status" value="1"/>
</dbReference>
<comment type="catalytic activity">
    <reaction evidence="1">
        <text>ATP + protein L-histidine = ADP + protein N-phospho-L-histidine.</text>
        <dbReference type="EC" id="2.7.13.3"/>
    </reaction>
</comment>
<dbReference type="Pfam" id="PF00512">
    <property type="entry name" value="HisKA"/>
    <property type="match status" value="1"/>
</dbReference>
<dbReference type="PROSITE" id="PS50110">
    <property type="entry name" value="RESPONSE_REGULATORY"/>
    <property type="match status" value="1"/>
</dbReference>
<dbReference type="Pfam" id="PF00072">
    <property type="entry name" value="Response_reg"/>
    <property type="match status" value="1"/>
</dbReference>
<dbReference type="AlphaFoldDB" id="U7QE09"/>
<dbReference type="GO" id="GO:0000155">
    <property type="term" value="F:phosphorelay sensor kinase activity"/>
    <property type="evidence" value="ECO:0007669"/>
    <property type="project" value="InterPro"/>
</dbReference>
<dbReference type="SUPFAM" id="SSF52172">
    <property type="entry name" value="CheY-like"/>
    <property type="match status" value="1"/>
</dbReference>
<dbReference type="OrthoDB" id="418136at2"/>
<gene>
    <name evidence="9" type="ORF">M595_4641</name>
</gene>
<dbReference type="InterPro" id="IPR036890">
    <property type="entry name" value="HATPase_C_sf"/>
</dbReference>
<dbReference type="SMART" id="SM00388">
    <property type="entry name" value="HisKA"/>
    <property type="match status" value="1"/>
</dbReference>
<dbReference type="Gene3D" id="1.10.287.130">
    <property type="match status" value="1"/>
</dbReference>
<protein>
    <recommendedName>
        <fullName evidence="2">histidine kinase</fullName>
        <ecNumber evidence="2">2.7.13.3</ecNumber>
    </recommendedName>
</protein>
<dbReference type="EC" id="2.7.13.3" evidence="2"/>
<dbReference type="SUPFAM" id="SSF47384">
    <property type="entry name" value="Homodimeric domain of signal transducing histidine kinase"/>
    <property type="match status" value="1"/>
</dbReference>
<dbReference type="SMART" id="SM00448">
    <property type="entry name" value="REC"/>
    <property type="match status" value="1"/>
</dbReference>
<dbReference type="PANTHER" id="PTHR43547">
    <property type="entry name" value="TWO-COMPONENT HISTIDINE KINASE"/>
    <property type="match status" value="1"/>
</dbReference>
<keyword evidence="5" id="KW-0902">Two-component regulatory system</keyword>
<sequence length="356" mass="40681">MRSKKILVVDDKPSNFEVIEAFLLPENYQLNYANSGKKALNRIERLQPDVILLDVMMPELDGIAVCKQIKSDPNFCHIPIVMVTALNSKQDLARCLQAGADDFIGKPVNKEELRARVRSMLRIKQQYDTLNSTLKLREEMSAMIVHDLRSPIMNILLLGDLLTRANIPEKHYKKIEQILISGERLQDLIDDILVISKLEQGFFQMNLNSVDLTVIIQSAIRAFEVIARQKNIEFKTEYPNVERYLLLDINLFQRVIDNLLSNAIKFSPQPSLIIITLDYPEDPSVQAIIQVKDQGWGVDEKLRESIFEKFEIGTEMSQIKQIGLGLAFCKMIVEAHQGKIFVEDNQPKGAIFTIEI</sequence>
<evidence type="ECO:0000313" key="10">
    <source>
        <dbReference type="Proteomes" id="UP000017127"/>
    </source>
</evidence>
<dbReference type="SMART" id="SM00387">
    <property type="entry name" value="HATPase_c"/>
    <property type="match status" value="1"/>
</dbReference>
<evidence type="ECO:0000256" key="5">
    <source>
        <dbReference type="ARBA" id="ARBA00023012"/>
    </source>
</evidence>
<dbReference type="SUPFAM" id="SSF55874">
    <property type="entry name" value="ATPase domain of HSP90 chaperone/DNA topoisomerase II/histidine kinase"/>
    <property type="match status" value="1"/>
</dbReference>
<evidence type="ECO:0000256" key="2">
    <source>
        <dbReference type="ARBA" id="ARBA00012438"/>
    </source>
</evidence>
<dbReference type="Gene3D" id="3.30.565.10">
    <property type="entry name" value="Histidine kinase-like ATPase, C-terminal domain"/>
    <property type="match status" value="1"/>
</dbReference>
<dbReference type="PANTHER" id="PTHR43547:SF2">
    <property type="entry name" value="HYBRID SIGNAL TRANSDUCTION HISTIDINE KINASE C"/>
    <property type="match status" value="1"/>
</dbReference>
<accession>U7QE09</accession>
<dbReference type="InterPro" id="IPR036097">
    <property type="entry name" value="HisK_dim/P_sf"/>
</dbReference>
<dbReference type="InterPro" id="IPR003661">
    <property type="entry name" value="HisK_dim/P_dom"/>
</dbReference>
<evidence type="ECO:0000256" key="6">
    <source>
        <dbReference type="PROSITE-ProRule" id="PRU00169"/>
    </source>
</evidence>
<proteinExistence type="predicted"/>
<dbReference type="InterPro" id="IPR003594">
    <property type="entry name" value="HATPase_dom"/>
</dbReference>
<reference evidence="9 10" key="1">
    <citation type="journal article" date="2013" name="Front. Microbiol.">
        <title>Comparative genomic analyses of the cyanobacterium, Lyngbya aestuarii BL J, a powerful hydrogen producer.</title>
        <authorList>
            <person name="Kothari A."/>
            <person name="Vaughn M."/>
            <person name="Garcia-Pichel F."/>
        </authorList>
    </citation>
    <scope>NUCLEOTIDE SEQUENCE [LARGE SCALE GENOMIC DNA]</scope>
    <source>
        <strain evidence="9 10">BL J</strain>
    </source>
</reference>
<dbReference type="InterPro" id="IPR005467">
    <property type="entry name" value="His_kinase_dom"/>
</dbReference>
<feature type="domain" description="Response regulatory" evidence="8">
    <location>
        <begin position="5"/>
        <end position="121"/>
    </location>
</feature>
<dbReference type="RefSeq" id="WP_023068352.1">
    <property type="nucleotide sequence ID" value="NZ_AUZM01000058.1"/>
</dbReference>
<feature type="domain" description="Histidine kinase" evidence="7">
    <location>
        <begin position="143"/>
        <end position="356"/>
    </location>
</feature>
<name>U7QE09_9CYAN</name>
<dbReference type="CDD" id="cd00075">
    <property type="entry name" value="HATPase"/>
    <property type="match status" value="1"/>
</dbReference>